<dbReference type="Proteomes" id="UP000095009">
    <property type="component" value="Unassembled WGS sequence"/>
</dbReference>
<accession>A0A1E3PE07</accession>
<keyword evidence="3" id="KW-1185">Reference proteome</keyword>
<keyword evidence="1" id="KW-1133">Transmembrane helix</keyword>
<dbReference type="AlphaFoldDB" id="A0A1E3PE07"/>
<evidence type="ECO:0000256" key="1">
    <source>
        <dbReference type="SAM" id="Phobius"/>
    </source>
</evidence>
<gene>
    <name evidence="2" type="ORF">NADFUDRAFT_84279</name>
</gene>
<reference evidence="2 3" key="1">
    <citation type="journal article" date="2016" name="Proc. Natl. Acad. Sci. U.S.A.">
        <title>Comparative genomics of biotechnologically important yeasts.</title>
        <authorList>
            <person name="Riley R."/>
            <person name="Haridas S."/>
            <person name="Wolfe K.H."/>
            <person name="Lopes M.R."/>
            <person name="Hittinger C.T."/>
            <person name="Goeker M."/>
            <person name="Salamov A.A."/>
            <person name="Wisecaver J.H."/>
            <person name="Long T.M."/>
            <person name="Calvey C.H."/>
            <person name="Aerts A.L."/>
            <person name="Barry K.W."/>
            <person name="Choi C."/>
            <person name="Clum A."/>
            <person name="Coughlan A.Y."/>
            <person name="Deshpande S."/>
            <person name="Douglass A.P."/>
            <person name="Hanson S.J."/>
            <person name="Klenk H.-P."/>
            <person name="LaButti K.M."/>
            <person name="Lapidus A."/>
            <person name="Lindquist E.A."/>
            <person name="Lipzen A.M."/>
            <person name="Meier-Kolthoff J.P."/>
            <person name="Ohm R.A."/>
            <person name="Otillar R.P."/>
            <person name="Pangilinan J.L."/>
            <person name="Peng Y."/>
            <person name="Rokas A."/>
            <person name="Rosa C.A."/>
            <person name="Scheuner C."/>
            <person name="Sibirny A.A."/>
            <person name="Slot J.C."/>
            <person name="Stielow J.B."/>
            <person name="Sun H."/>
            <person name="Kurtzman C.P."/>
            <person name="Blackwell M."/>
            <person name="Grigoriev I.V."/>
            <person name="Jeffries T.W."/>
        </authorList>
    </citation>
    <scope>NUCLEOTIDE SEQUENCE [LARGE SCALE GENOMIC DNA]</scope>
    <source>
        <strain evidence="2 3">DSM 6958</strain>
    </source>
</reference>
<protein>
    <submittedName>
        <fullName evidence="2">Uncharacterized protein</fullName>
    </submittedName>
</protein>
<organism evidence="2 3">
    <name type="scientific">Nadsonia fulvescens var. elongata DSM 6958</name>
    <dbReference type="NCBI Taxonomy" id="857566"/>
    <lineage>
        <taxon>Eukaryota</taxon>
        <taxon>Fungi</taxon>
        <taxon>Dikarya</taxon>
        <taxon>Ascomycota</taxon>
        <taxon>Saccharomycotina</taxon>
        <taxon>Dipodascomycetes</taxon>
        <taxon>Dipodascales</taxon>
        <taxon>Dipodascales incertae sedis</taxon>
        <taxon>Nadsonia</taxon>
    </lineage>
</organism>
<keyword evidence="1" id="KW-0812">Transmembrane</keyword>
<name>A0A1E3PE07_9ASCO</name>
<evidence type="ECO:0000313" key="2">
    <source>
        <dbReference type="EMBL" id="ODQ63653.1"/>
    </source>
</evidence>
<evidence type="ECO:0000313" key="3">
    <source>
        <dbReference type="Proteomes" id="UP000095009"/>
    </source>
</evidence>
<feature type="transmembrane region" description="Helical" evidence="1">
    <location>
        <begin position="51"/>
        <end position="77"/>
    </location>
</feature>
<proteinExistence type="predicted"/>
<keyword evidence="1" id="KW-0472">Membrane</keyword>
<dbReference type="EMBL" id="KV454414">
    <property type="protein sequence ID" value="ODQ63653.1"/>
    <property type="molecule type" value="Genomic_DNA"/>
</dbReference>
<sequence length="100" mass="11048">MPRPIDVGALERQLRSFASSGTTLIHGITPEVPVLLAEDMTLLLLRLVGKLLLVTVVPLVFFTGAKLFTVGILDFVLSSHAKWVLRLLIAIIKMHHKVIQ</sequence>